<proteinExistence type="predicted"/>
<protein>
    <recommendedName>
        <fullName evidence="3">Lipocalin-like domain-containing protein</fullName>
    </recommendedName>
</protein>
<comment type="caution">
    <text evidence="1">The sequence shown here is derived from an EMBL/GenBank/DDBJ whole genome shotgun (WGS) entry which is preliminary data.</text>
</comment>
<gene>
    <name evidence="1" type="ORF">HMPREF3229_00544</name>
</gene>
<dbReference type="PATRIC" id="fig|54005.3.peg.537"/>
<sequence length="149" mass="17203">MCSLYKEVDMKKIFKTLLLVFTIAMVGAFLSSCQGDSELLPDKKIYNVKWTLESMIKTDDGVELSNDMALKFDKKNFVMTDRNSAYDYTGTYKLKKAGAGYEVIMKFDGFEEPVTGIYGMRTYKDKDPKPDLVFEHWDTKYSFIGEEKK</sequence>
<dbReference type="AlphaFoldDB" id="A0A133PQN3"/>
<name>A0A133PQN3_9FIRM</name>
<dbReference type="EMBL" id="LRQE01000021">
    <property type="protein sequence ID" value="KXA30946.1"/>
    <property type="molecule type" value="Genomic_DNA"/>
</dbReference>
<evidence type="ECO:0000313" key="2">
    <source>
        <dbReference type="Proteomes" id="UP000070174"/>
    </source>
</evidence>
<organism evidence="1">
    <name type="scientific">Peptoniphilus harei</name>
    <dbReference type="NCBI Taxonomy" id="54005"/>
    <lineage>
        <taxon>Bacteria</taxon>
        <taxon>Bacillati</taxon>
        <taxon>Bacillota</taxon>
        <taxon>Tissierellia</taxon>
        <taxon>Tissierellales</taxon>
        <taxon>Peptoniphilaceae</taxon>
        <taxon>Peptoniphilus</taxon>
    </lineage>
</organism>
<dbReference type="PROSITE" id="PS51257">
    <property type="entry name" value="PROKAR_LIPOPROTEIN"/>
    <property type="match status" value="1"/>
</dbReference>
<accession>A0A133PQN3</accession>
<reference evidence="1 2" key="1">
    <citation type="submission" date="2016-01" db="EMBL/GenBank/DDBJ databases">
        <authorList>
            <person name="Oliw E.H."/>
        </authorList>
    </citation>
    <scope>NUCLEOTIDE SEQUENCE [LARGE SCALE GENOMIC DNA]</scope>
    <source>
        <strain evidence="1 2">CMW7756A</strain>
    </source>
</reference>
<dbReference type="Proteomes" id="UP000070174">
    <property type="component" value="Unassembled WGS sequence"/>
</dbReference>
<evidence type="ECO:0000313" key="1">
    <source>
        <dbReference type="EMBL" id="KXA30946.1"/>
    </source>
</evidence>
<evidence type="ECO:0008006" key="3">
    <source>
        <dbReference type="Google" id="ProtNLM"/>
    </source>
</evidence>